<accession>A0A917FZC1</accession>
<evidence type="ECO:0000313" key="3">
    <source>
        <dbReference type="Proteomes" id="UP000654257"/>
    </source>
</evidence>
<evidence type="ECO:0000313" key="2">
    <source>
        <dbReference type="EMBL" id="GGG15112.1"/>
    </source>
</evidence>
<dbReference type="InterPro" id="IPR039569">
    <property type="entry name" value="FAS1-like_DH_region"/>
</dbReference>
<dbReference type="EMBL" id="BMCU01000003">
    <property type="protein sequence ID" value="GGG15112.1"/>
    <property type="molecule type" value="Genomic_DNA"/>
</dbReference>
<dbReference type="Proteomes" id="UP000654257">
    <property type="component" value="Unassembled WGS sequence"/>
</dbReference>
<dbReference type="InterPro" id="IPR016709">
    <property type="entry name" value="HadA-like"/>
</dbReference>
<dbReference type="PIRSF" id="PIRSF018072">
    <property type="entry name" value="UCP018072"/>
    <property type="match status" value="1"/>
</dbReference>
<dbReference type="SUPFAM" id="SSF54637">
    <property type="entry name" value="Thioesterase/thiol ester dehydrase-isomerase"/>
    <property type="match status" value="1"/>
</dbReference>
<protein>
    <submittedName>
        <fullName evidence="2">UPF0336 protein</fullName>
    </submittedName>
</protein>
<evidence type="ECO:0000259" key="1">
    <source>
        <dbReference type="Pfam" id="PF13452"/>
    </source>
</evidence>
<proteinExistence type="predicted"/>
<reference evidence="2" key="2">
    <citation type="submission" date="2020-09" db="EMBL/GenBank/DDBJ databases">
        <authorList>
            <person name="Sun Q."/>
            <person name="Sedlacek I."/>
        </authorList>
    </citation>
    <scope>NUCLEOTIDE SEQUENCE</scope>
    <source>
        <strain evidence="2">CCM 7905</strain>
    </source>
</reference>
<dbReference type="AlphaFoldDB" id="A0A917FZC1"/>
<keyword evidence="3" id="KW-1185">Reference proteome</keyword>
<reference evidence="2" key="1">
    <citation type="journal article" date="2014" name="Int. J. Syst. Evol. Microbiol.">
        <title>Complete genome sequence of Corynebacterium casei LMG S-19264T (=DSM 44701T), isolated from a smear-ripened cheese.</title>
        <authorList>
            <consortium name="US DOE Joint Genome Institute (JGI-PGF)"/>
            <person name="Walter F."/>
            <person name="Albersmeier A."/>
            <person name="Kalinowski J."/>
            <person name="Ruckert C."/>
        </authorList>
    </citation>
    <scope>NUCLEOTIDE SEQUENCE</scope>
    <source>
        <strain evidence="2">CCM 7905</strain>
    </source>
</reference>
<dbReference type="InterPro" id="IPR029069">
    <property type="entry name" value="HotDog_dom_sf"/>
</dbReference>
<gene>
    <name evidence="2" type="ORF">GCM10007304_31450</name>
</gene>
<name>A0A917FZC1_9NOCA</name>
<feature type="domain" description="FAS1-like dehydratase" evidence="1">
    <location>
        <begin position="3"/>
        <end position="134"/>
    </location>
</feature>
<dbReference type="Gene3D" id="3.10.129.10">
    <property type="entry name" value="Hotdog Thioesterase"/>
    <property type="match status" value="1"/>
</dbReference>
<organism evidence="2 3">
    <name type="scientific">Rhodococcoides trifolii</name>
    <dbReference type="NCBI Taxonomy" id="908250"/>
    <lineage>
        <taxon>Bacteria</taxon>
        <taxon>Bacillati</taxon>
        <taxon>Actinomycetota</taxon>
        <taxon>Actinomycetes</taxon>
        <taxon>Mycobacteriales</taxon>
        <taxon>Nocardiaceae</taxon>
        <taxon>Rhodococcoides</taxon>
    </lineage>
</organism>
<comment type="caution">
    <text evidence="2">The sequence shown here is derived from an EMBL/GenBank/DDBJ whole genome shotgun (WGS) entry which is preliminary data.</text>
</comment>
<dbReference type="Pfam" id="PF13452">
    <property type="entry name" value="FAS1_DH_region"/>
    <property type="match status" value="1"/>
</dbReference>
<sequence>MHSLVGEHFRMPDFYEVGREKIREFATAVQDAHPAHHTEAGAAELGHDTIIASPTFVSVLGGIALENLFEHVIGDYDPGSLLQIDQGFKIHNQIRVGDRLTSDLYLESFRQLAGSDIIVVKNDITDQNGRPMVTTRTTFMAQTGATIDPALTKVVDDVMARASKSRTRTP</sequence>
<dbReference type="CDD" id="cd03441">
    <property type="entry name" value="R_hydratase_like"/>
    <property type="match status" value="1"/>
</dbReference>